<feature type="compositionally biased region" description="Low complexity" evidence="1">
    <location>
        <begin position="1323"/>
        <end position="1338"/>
    </location>
</feature>
<feature type="compositionally biased region" description="Polar residues" evidence="1">
    <location>
        <begin position="1339"/>
        <end position="1361"/>
    </location>
</feature>
<feature type="region of interest" description="Disordered" evidence="1">
    <location>
        <begin position="1029"/>
        <end position="1052"/>
    </location>
</feature>
<feature type="compositionally biased region" description="Low complexity" evidence="1">
    <location>
        <begin position="1362"/>
        <end position="1375"/>
    </location>
</feature>
<gene>
    <name evidence="3" type="ordered locus">Swit_3191</name>
</gene>
<evidence type="ECO:0000313" key="3">
    <source>
        <dbReference type="EMBL" id="ABQ69538.1"/>
    </source>
</evidence>
<dbReference type="NCBIfam" id="TIGR01901">
    <property type="entry name" value="adhes_NPXG"/>
    <property type="match status" value="1"/>
</dbReference>
<feature type="compositionally biased region" description="Gly residues" evidence="1">
    <location>
        <begin position="1439"/>
        <end position="1461"/>
    </location>
</feature>
<feature type="domain" description="Filamentous haemagglutinin FhaB/tRNA nuclease CdiA-like TPS" evidence="2">
    <location>
        <begin position="72"/>
        <end position="191"/>
    </location>
</feature>
<feature type="compositionally biased region" description="Basic and acidic residues" evidence="1">
    <location>
        <begin position="1519"/>
        <end position="1531"/>
    </location>
</feature>
<name>A0A9J9HD40_RHIWR</name>
<dbReference type="InterPro" id="IPR051412">
    <property type="entry name" value="Formin_Homology_Diaphanous_sf"/>
</dbReference>
<dbReference type="InterPro" id="IPR012334">
    <property type="entry name" value="Pectin_lyas_fold"/>
</dbReference>
<dbReference type="GO" id="GO:0005884">
    <property type="term" value="C:actin filament"/>
    <property type="evidence" value="ECO:0007669"/>
    <property type="project" value="TreeGrafter"/>
</dbReference>
<accession>A0A9J9HD40</accession>
<feature type="compositionally biased region" description="Polar residues" evidence="1">
    <location>
        <begin position="1406"/>
        <end position="1430"/>
    </location>
</feature>
<feature type="compositionally biased region" description="Gly residues" evidence="1">
    <location>
        <begin position="1492"/>
        <end position="1508"/>
    </location>
</feature>
<protein>
    <submittedName>
        <fullName evidence="3">Filamentous haemagglutinin family outer membrane protein</fullName>
    </submittedName>
</protein>
<feature type="compositionally biased region" description="Gly residues" evidence="1">
    <location>
        <begin position="1032"/>
        <end position="1052"/>
    </location>
</feature>
<dbReference type="PANTHER" id="PTHR45691:SF6">
    <property type="entry name" value="PROTEIN DIAPHANOUS"/>
    <property type="match status" value="1"/>
</dbReference>
<reference evidence="3 4" key="1">
    <citation type="journal article" date="2010" name="J. Bacteriol.">
        <title>Genome sequence of the dioxin-mineralizing bacterium Sphingomonas wittichii RW1.</title>
        <authorList>
            <person name="Miller T.R."/>
            <person name="Delcher A.L."/>
            <person name="Salzberg S.L."/>
            <person name="Saunders E."/>
            <person name="Detter J.C."/>
            <person name="Halden R.U."/>
        </authorList>
    </citation>
    <scope>NUCLEOTIDE SEQUENCE [LARGE SCALE GENOMIC DNA]</scope>
    <source>
        <strain evidence="4">DSM 6014 / CCUG 31198 / JCM 15750 / NBRC 105917 / EY 4224 / RW1</strain>
    </source>
</reference>
<dbReference type="GO" id="GO:0030041">
    <property type="term" value="P:actin filament polymerization"/>
    <property type="evidence" value="ECO:0007669"/>
    <property type="project" value="TreeGrafter"/>
</dbReference>
<dbReference type="Gene3D" id="2.160.20.10">
    <property type="entry name" value="Single-stranded right-handed beta-helix, Pectin lyase-like"/>
    <property type="match status" value="1"/>
</dbReference>
<organism evidence="3 4">
    <name type="scientific">Rhizorhabdus wittichii (strain DSM 6014 / CCUG 31198 / JCM 15750 / NBRC 105917 / EY 4224 / RW1)</name>
    <name type="common">Sphingomonas wittichii</name>
    <dbReference type="NCBI Taxonomy" id="392499"/>
    <lineage>
        <taxon>Bacteria</taxon>
        <taxon>Pseudomonadati</taxon>
        <taxon>Pseudomonadota</taxon>
        <taxon>Alphaproteobacteria</taxon>
        <taxon>Sphingomonadales</taxon>
        <taxon>Sphingomonadaceae</taxon>
        <taxon>Rhizorhabdus</taxon>
    </lineage>
</organism>
<dbReference type="KEGG" id="swi:Swit_3191"/>
<dbReference type="EMBL" id="CP000699">
    <property type="protein sequence ID" value="ABQ69538.1"/>
    <property type="molecule type" value="Genomic_DNA"/>
</dbReference>
<dbReference type="PANTHER" id="PTHR45691">
    <property type="entry name" value="PROTEIN DIAPHANOUS"/>
    <property type="match status" value="1"/>
</dbReference>
<evidence type="ECO:0000256" key="1">
    <source>
        <dbReference type="SAM" id="MobiDB-lite"/>
    </source>
</evidence>
<feature type="compositionally biased region" description="Pro residues" evidence="1">
    <location>
        <begin position="1263"/>
        <end position="1318"/>
    </location>
</feature>
<sequence length="1531" mass="144642">MRSSVSDIFAAERRRQRSMPRTMTSMAVLATVLAMPVKESLAANSYGFLGIPDGCVTATCSGTGYTIDRTFATSTDTVTVNAPSALITWVPNDTNGGTASVQDAINFLPSGNTVNYVANGALPNGEYTILNRIVPQPNADGRSIALNGTITTDTAKGNVWFYSPNGIVVGSTASFDVGGLLLTTSNITAGNVTLDGDGYVTAVNTQTSIAGAAVTIQSGADITAGNYFGILAPKIDQGGSVESDGGIAYISAEQAKLSIDDASGLFDIEVGVGADSMGGILHGGTSRGVIATADGLVHPIYFVAVPKNDAISMLLGGNIGFQVAQGAEATEHGIVLSAGRDIAFGSLNAGGGLSQGAGTGSVSISGLPTLNAGTLIQAGVPLTVSGNVQIAANGAPVTIDAASDINFTGTVSIDTSVLGNPVAPVQGGAISLLAQGGTIDFGSDVTLLANAQAFDEQNGTGGAILISALGPNSGIAFHGGLTGAADGNGGLPSSVGDGGDGFGGTILVTAGGGGSITADTGMSLTAVGRGGETFEGTGGNGQGGSVALVANPGGTITVPQGSITLDASSVGGNVYQTGTGGNALSVLPGSGSPKAYVALQANGGVIDLGSDQVPVDLYLRANGTAGDGPTGGTAHGGAIEILASGAGGGINANSAVSAQAYARVGSDGSFGGGNATGGLFNMVSSGGLITLNSLDAQVYGQGGDNNNSGAGGIGTGGKAYIEAQGGTALAIEGSTFLDASGTGGQGITAGGAGTGGAAQIFANGGDITLGGGQTIINLDASGTGGGSEVDGLGSGVGGTGTGGVAGFEANGATLTLDGSAVANASGTGGNGRTGGNGVGGRPPGLETQDYDPFYGVYAQASDGAINATVSLTLVADGYGGSTASDGSNVGHAGNGTGGYAEMLATNIGGPTSLATISAPSVQMSAAGAGGHGGDPGADGVGSSGGVGQGGVVVMGAYAGRGQLSLGTVSLFATGVGGDGADGESQSTGNGGTGGSGGAGIGGNIQAGVFSGPQTAENNGSADIQSLQMDASGLGGAGGSGGSSGEGTGGNGGAGGAGIGGGGTDAGSLAILARGAPVTIGSATLNAFAQGGVGGSGGSGLSTSGTNGADGAGKGGHFALLSTYRYQTTTVPGSLSIDVLNADVSGAGNTEAPSGPTTAGNFVIATNGGDLTISSGDVYANGQLAPTNQFQNVFLDVTTVSEVSAGNGTVTLGTSPNTFRIHTEAAQGFHPVNFYTDPGGQFAANLANCTLNGVVCQSVARAVSPPPPPPPPPPVSPPPPPPPPPVSPPPPPPPPPVSPPPPPPPVSPPPPPPPPPPVIEDPAVNETVTTETTNITSSIQSTLTGSRTAGGSIKSTETTGTTAPGSDPAGGSAASAGDDEGGDGDGSDDAGGSTSSGGSVGGPNLLIDTSNIGSDATQIDTPVLSSGNSSLWPGADGLTDTGGAGDGPSPAGAGGASPGGLPVGAPGAVPGGSDATPSFGSIGNQIFDEGAAGASGDGSGGQSSGGGGQAPAPGGSSPSSDKDRSSDGGKQQ</sequence>
<dbReference type="SMART" id="SM00912">
    <property type="entry name" value="Haemagg_act"/>
    <property type="match status" value="1"/>
</dbReference>
<feature type="region of interest" description="Disordered" evidence="1">
    <location>
        <begin position="1261"/>
        <end position="1531"/>
    </location>
</feature>
<feature type="compositionally biased region" description="Acidic residues" evidence="1">
    <location>
        <begin position="1376"/>
        <end position="1387"/>
    </location>
</feature>
<keyword evidence="4" id="KW-1185">Reference proteome</keyword>
<evidence type="ECO:0000259" key="2">
    <source>
        <dbReference type="SMART" id="SM00912"/>
    </source>
</evidence>
<dbReference type="PRINTS" id="PR01217">
    <property type="entry name" value="PRICHEXTENSN"/>
</dbReference>
<evidence type="ECO:0000313" key="4">
    <source>
        <dbReference type="Proteomes" id="UP000001989"/>
    </source>
</evidence>
<feature type="compositionally biased region" description="Low complexity" evidence="1">
    <location>
        <begin position="1509"/>
        <end position="1518"/>
    </location>
</feature>
<dbReference type="Proteomes" id="UP000001989">
    <property type="component" value="Chromosome"/>
</dbReference>
<dbReference type="InterPro" id="IPR008638">
    <property type="entry name" value="FhaB/CdiA-like_TPS"/>
</dbReference>
<proteinExistence type="predicted"/>
<feature type="compositionally biased region" description="Low complexity" evidence="1">
    <location>
        <begin position="1462"/>
        <end position="1474"/>
    </location>
</feature>